<evidence type="ECO:0000313" key="3">
    <source>
        <dbReference type="Proteomes" id="UP000198211"/>
    </source>
</evidence>
<feature type="domain" description="PiggyBac transposable element-derived protein" evidence="1">
    <location>
        <begin position="1"/>
        <end position="309"/>
    </location>
</feature>
<organism evidence="2 3">
    <name type="scientific">Phytophthora megakarya</name>
    <dbReference type="NCBI Taxonomy" id="4795"/>
    <lineage>
        <taxon>Eukaryota</taxon>
        <taxon>Sar</taxon>
        <taxon>Stramenopiles</taxon>
        <taxon>Oomycota</taxon>
        <taxon>Peronosporomycetes</taxon>
        <taxon>Peronosporales</taxon>
        <taxon>Peronosporaceae</taxon>
        <taxon>Phytophthora</taxon>
    </lineage>
</organism>
<evidence type="ECO:0000259" key="1">
    <source>
        <dbReference type="Pfam" id="PF13843"/>
    </source>
</evidence>
<dbReference type="OrthoDB" id="6369497at2759"/>
<accession>A0A225V0U6</accession>
<comment type="caution">
    <text evidence="2">The sequence shown here is derived from an EMBL/GenBank/DDBJ whole genome shotgun (WGS) entry which is preliminary data.</text>
</comment>
<keyword evidence="3" id="KW-1185">Reference proteome</keyword>
<proteinExistence type="predicted"/>
<dbReference type="PANTHER" id="PTHR46599">
    <property type="entry name" value="PIGGYBAC TRANSPOSABLE ELEMENT-DERIVED PROTEIN 4"/>
    <property type="match status" value="1"/>
</dbReference>
<dbReference type="STRING" id="4795.A0A225V0U6"/>
<dbReference type="EMBL" id="NBNE01009791">
    <property type="protein sequence ID" value="OWY98059.1"/>
    <property type="molecule type" value="Genomic_DNA"/>
</dbReference>
<dbReference type="InterPro" id="IPR029526">
    <property type="entry name" value="PGBD"/>
</dbReference>
<dbReference type="PANTHER" id="PTHR46599:SF3">
    <property type="entry name" value="PIGGYBAC TRANSPOSABLE ELEMENT-DERIVED PROTEIN 4"/>
    <property type="match status" value="1"/>
</dbReference>
<reference evidence="3" key="1">
    <citation type="submission" date="2017-03" db="EMBL/GenBank/DDBJ databases">
        <title>Phytopthora megakarya and P. palmivora, two closely related causual agents of cacao black pod achieved similar genome size and gene model numbers by different mechanisms.</title>
        <authorList>
            <person name="Ali S."/>
            <person name="Shao J."/>
            <person name="Larry D.J."/>
            <person name="Kronmiller B."/>
            <person name="Shen D."/>
            <person name="Strem M.D."/>
            <person name="Melnick R.L."/>
            <person name="Guiltinan M.J."/>
            <person name="Tyler B.M."/>
            <person name="Meinhardt L.W."/>
            <person name="Bailey B.A."/>
        </authorList>
    </citation>
    <scope>NUCLEOTIDE SEQUENCE [LARGE SCALE GENOMIC DNA]</scope>
    <source>
        <strain evidence="3">zdho120</strain>
    </source>
</reference>
<gene>
    <name evidence="2" type="ORF">PHMEG_00031272</name>
</gene>
<dbReference type="Proteomes" id="UP000198211">
    <property type="component" value="Unassembled WGS sequence"/>
</dbReference>
<evidence type="ECO:0000313" key="2">
    <source>
        <dbReference type="EMBL" id="OWY98059.1"/>
    </source>
</evidence>
<sequence>MKRERFERIMRNLYFSDNDATRAQTAKAWKVRSIVDTLQRTFLSGYTTPPVISFDEAMVPSRSRYNPMRQFMKDKPHRWGTKLFMTCCAQSAYCLRDFHVSAEQTFFKSQVVHAVYDACISGGYDWKCTVEKAIKISLKTRSMQMTTRKKGVYYAVVTDRFYTSNQIALQLLERNVNLVDQEKERLSYDAETKHFEAPEGSTSRQYPTCGVKVSARAERNGVVPQHYRVYVGVWNQHFNRVVSTQTCTITGAKGDHTLPGRHESVSSVYGGVDVHDQLRLQRYSLQLSLRFRKYYKSLALGLIDMAIVNNFIIFHEACKLRGGLQPNTPV</sequence>
<dbReference type="AlphaFoldDB" id="A0A225V0U6"/>
<name>A0A225V0U6_9STRA</name>
<protein>
    <recommendedName>
        <fullName evidence="1">PiggyBac transposable element-derived protein domain-containing protein</fullName>
    </recommendedName>
</protein>
<dbReference type="Pfam" id="PF13843">
    <property type="entry name" value="DDE_Tnp_1_7"/>
    <property type="match status" value="1"/>
</dbReference>